<evidence type="ECO:0000256" key="3">
    <source>
        <dbReference type="SAM" id="SignalP"/>
    </source>
</evidence>
<feature type="transmembrane region" description="Helical" evidence="2">
    <location>
        <begin position="190"/>
        <end position="211"/>
    </location>
</feature>
<dbReference type="Pfam" id="PF07695">
    <property type="entry name" value="7TMR-DISM_7TM"/>
    <property type="match status" value="1"/>
</dbReference>
<dbReference type="InterPro" id="IPR043128">
    <property type="entry name" value="Rev_trsase/Diguanyl_cyclase"/>
</dbReference>
<evidence type="ECO:0000256" key="2">
    <source>
        <dbReference type="SAM" id="Phobius"/>
    </source>
</evidence>
<comment type="cofactor">
    <cofactor evidence="1">
        <name>Mg(2+)</name>
        <dbReference type="ChEBI" id="CHEBI:18420"/>
    </cofactor>
</comment>
<evidence type="ECO:0000313" key="5">
    <source>
        <dbReference type="EMBL" id="AIF97359.1"/>
    </source>
</evidence>
<protein>
    <submittedName>
        <fullName evidence="5">Diguanylate cyclase</fullName>
    </submittedName>
</protein>
<dbReference type="Gene3D" id="3.30.70.270">
    <property type="match status" value="1"/>
</dbReference>
<dbReference type="NCBIfam" id="TIGR00254">
    <property type="entry name" value="GGDEF"/>
    <property type="match status" value="1"/>
</dbReference>
<name>A0A075NS74_9ALTE</name>
<feature type="signal peptide" evidence="3">
    <location>
        <begin position="1"/>
        <end position="27"/>
    </location>
</feature>
<feature type="transmembrane region" description="Helical" evidence="2">
    <location>
        <begin position="162"/>
        <end position="178"/>
    </location>
</feature>
<reference evidence="5 6" key="1">
    <citation type="submission" date="2014-06" db="EMBL/GenBank/DDBJ databases">
        <title>Genomes of Alteromonas australica, a world apart.</title>
        <authorList>
            <person name="Gonzaga A."/>
            <person name="Lopez-Perez M."/>
            <person name="Rodriguez-Valera F."/>
        </authorList>
    </citation>
    <scope>NUCLEOTIDE SEQUENCE [LARGE SCALE GENOMIC DNA]</scope>
    <source>
        <strain evidence="5 6">H 17</strain>
    </source>
</reference>
<feature type="domain" description="GGDEF" evidence="4">
    <location>
        <begin position="382"/>
        <end position="510"/>
    </location>
</feature>
<keyword evidence="6" id="KW-1185">Reference proteome</keyword>
<dbReference type="RefSeq" id="WP_044055532.1">
    <property type="nucleotide sequence ID" value="NZ_CAXGHX010000021.1"/>
</dbReference>
<dbReference type="Proteomes" id="UP000056090">
    <property type="component" value="Chromosome"/>
</dbReference>
<dbReference type="SMART" id="SM00267">
    <property type="entry name" value="GGDEF"/>
    <property type="match status" value="1"/>
</dbReference>
<keyword evidence="2" id="KW-1133">Transmembrane helix</keyword>
<sequence>MNQGLQRFLARIFVSLTLTVISLNAYASCNAVSPTGTPLNQPYTLKIGLQRLTLECDISAPVILSFTRDHITYSQLYTQDLISVEALTGSRKAFFIPQGRHTFYLDLSAQVPTPFAPSVQSVAQYQRFSTVHTLTLSGFVGFCLALTLYVGMLGNSVRNMGFYSYSFYILSAAIFFTLQEGLFNIGFEDLSVLNSVHLHLFFVGVTVFAAVRFLDQLLDLKVLLRQWQRNLLLYLSYIALGLAFLQLPFGFNAAVLVNMGFSVVTLLIMAIVLAAAIYAVVRKVHCSRLVLAGLSIVVLAMLARFTLDNISPFLQRYGLIIGITIEAFIFAIATAKKVKKLDEDRLTAYRKASMDTLCSVMNRSGWEGFAKELVDTHKREGGYLTVLFVDVDNFKRINDKYGHNAGDTVLQVIAKIVTNRCREQDAVGRIGGDEFVILSHCFSEGQSQRLAERIIKGLEGRDVKTANCLVPVSASVGVFITSEPSVKLDTLIQQADANMYKAKERRRRKK</sequence>
<dbReference type="PANTHER" id="PTHR46663">
    <property type="entry name" value="DIGUANYLATE CYCLASE DGCT-RELATED"/>
    <property type="match status" value="1"/>
</dbReference>
<keyword evidence="3" id="KW-0732">Signal</keyword>
<dbReference type="PANTHER" id="PTHR46663:SF2">
    <property type="entry name" value="GGDEF DOMAIN-CONTAINING PROTEIN"/>
    <property type="match status" value="1"/>
</dbReference>
<dbReference type="InterPro" id="IPR029787">
    <property type="entry name" value="Nucleotide_cyclase"/>
</dbReference>
<proteinExistence type="predicted"/>
<feature type="chain" id="PRO_5001707825" evidence="3">
    <location>
        <begin position="28"/>
        <end position="510"/>
    </location>
</feature>
<organism evidence="5 6">
    <name type="scientific">Alteromonas australica</name>
    <dbReference type="NCBI Taxonomy" id="589873"/>
    <lineage>
        <taxon>Bacteria</taxon>
        <taxon>Pseudomonadati</taxon>
        <taxon>Pseudomonadota</taxon>
        <taxon>Gammaproteobacteria</taxon>
        <taxon>Alteromonadales</taxon>
        <taxon>Alteromonadaceae</taxon>
        <taxon>Alteromonas/Salinimonas group</taxon>
        <taxon>Alteromonas</taxon>
    </lineage>
</organism>
<keyword evidence="2" id="KW-0472">Membrane</keyword>
<gene>
    <name evidence="5" type="ORF">EP13_00865</name>
</gene>
<dbReference type="Pfam" id="PF00990">
    <property type="entry name" value="GGDEF"/>
    <property type="match status" value="1"/>
</dbReference>
<dbReference type="KEGG" id="aal:EP13_00865"/>
<dbReference type="SUPFAM" id="SSF55073">
    <property type="entry name" value="Nucleotide cyclase"/>
    <property type="match status" value="1"/>
</dbReference>
<dbReference type="eggNOG" id="COG2199">
    <property type="taxonomic scope" value="Bacteria"/>
</dbReference>
<dbReference type="AlphaFoldDB" id="A0A075NS74"/>
<dbReference type="PROSITE" id="PS50887">
    <property type="entry name" value="GGDEF"/>
    <property type="match status" value="1"/>
</dbReference>
<dbReference type="GO" id="GO:0003824">
    <property type="term" value="F:catalytic activity"/>
    <property type="evidence" value="ECO:0007669"/>
    <property type="project" value="UniProtKB-ARBA"/>
</dbReference>
<feature type="transmembrane region" description="Helical" evidence="2">
    <location>
        <begin position="313"/>
        <end position="335"/>
    </location>
</feature>
<evidence type="ECO:0000256" key="1">
    <source>
        <dbReference type="ARBA" id="ARBA00001946"/>
    </source>
</evidence>
<dbReference type="GeneID" id="78253497"/>
<dbReference type="FunFam" id="3.30.70.270:FF:000001">
    <property type="entry name" value="Diguanylate cyclase domain protein"/>
    <property type="match status" value="1"/>
</dbReference>
<dbReference type="InterPro" id="IPR011623">
    <property type="entry name" value="7TMR_DISM_rcpt_extracell_dom1"/>
</dbReference>
<dbReference type="InterPro" id="IPR000160">
    <property type="entry name" value="GGDEF_dom"/>
</dbReference>
<feature type="transmembrane region" description="Helical" evidence="2">
    <location>
        <begin position="231"/>
        <end position="249"/>
    </location>
</feature>
<evidence type="ECO:0000313" key="6">
    <source>
        <dbReference type="Proteomes" id="UP000056090"/>
    </source>
</evidence>
<keyword evidence="2" id="KW-0812">Transmembrane</keyword>
<accession>A0A075NS74</accession>
<dbReference type="CDD" id="cd01949">
    <property type="entry name" value="GGDEF"/>
    <property type="match status" value="1"/>
</dbReference>
<dbReference type="InterPro" id="IPR052163">
    <property type="entry name" value="DGC-Regulatory_Protein"/>
</dbReference>
<feature type="transmembrane region" description="Helical" evidence="2">
    <location>
        <begin position="288"/>
        <end position="307"/>
    </location>
</feature>
<feature type="transmembrane region" description="Helical" evidence="2">
    <location>
        <begin position="255"/>
        <end position="281"/>
    </location>
</feature>
<dbReference type="EMBL" id="CP008849">
    <property type="protein sequence ID" value="AIF97359.1"/>
    <property type="molecule type" value="Genomic_DNA"/>
</dbReference>
<feature type="transmembrane region" description="Helical" evidence="2">
    <location>
        <begin position="131"/>
        <end position="150"/>
    </location>
</feature>
<evidence type="ECO:0000259" key="4">
    <source>
        <dbReference type="PROSITE" id="PS50887"/>
    </source>
</evidence>